<evidence type="ECO:0000313" key="3">
    <source>
        <dbReference type="Proteomes" id="UP001165283"/>
    </source>
</evidence>
<dbReference type="SUPFAM" id="SSF52540">
    <property type="entry name" value="P-loop containing nucleoside triphosphate hydrolases"/>
    <property type="match status" value="1"/>
</dbReference>
<protein>
    <recommendedName>
        <fullName evidence="4">Dynamin family protein</fullName>
    </recommendedName>
</protein>
<feature type="coiled-coil region" evidence="1">
    <location>
        <begin position="466"/>
        <end position="501"/>
    </location>
</feature>
<comment type="caution">
    <text evidence="2">The sequence shown here is derived from an EMBL/GenBank/DDBJ whole genome shotgun (WGS) entry which is preliminary data.</text>
</comment>
<evidence type="ECO:0008006" key="4">
    <source>
        <dbReference type="Google" id="ProtNLM"/>
    </source>
</evidence>
<dbReference type="InterPro" id="IPR027417">
    <property type="entry name" value="P-loop_NTPase"/>
</dbReference>
<keyword evidence="3" id="KW-1185">Reference proteome</keyword>
<proteinExistence type="predicted"/>
<sequence>MPDAPTALEPVPPDGDLPARISAILDRRHALVAPVRAELEWWQRVDAQLTALAAAVAVLRDHPSTSAELRAELAAFGLDGRVDDARSGVAEATRLLRVLSARFARGTITVGVSGKARVGKSTLLQSISGLDDEQIPTGKGLPVTAVRSRIRHSETAERATLSLHTFETFAADVLAPHHAQLGLPGLPTSLEEFARWRYPAPSAPGEQSGDPAAPPSHATLLKRLRDMQAALPSYAGDLVGGERELHLDELRPYVAYPTNAELGDASGVSRRYLAVRDLRIETRFPHNRVQRLAVVDLPGLGEVAVGADAHHVEGLQNEVDVVLLVKRAMGDEAYWGEADARALDLLDIARGFVAKRDFVVLVLNQGGVEEAMATTLRDDVTREVNMGEPDRFFQVVETDAADPADVHRRVLAPVLDHLAARLPAMDAEVLAATRAQTQAVVDRIDVLVGDLSRALATVRAATGSAAEDLDRRARRLRQDVAAGLQELVARLREQARDAAEDPEYVATVERAYLATREWITGGLGVGEEAWRDEGLRRMRVDSFSGGYAGEELNRVRVEISDSFERIDGFFTERVEKLWTDVARVLGTELGTLLGDPETDVGEGGTGTGHDALDRFADLLDAAQPPCPRLRRAVRTLRGIRLDYRSQLHPRVRSELDGLALELPDPQTGQLRTQITVAATAAGAEELYRFVLRMAEQAAYLTQKALLREAVTPALVLHAAAEQFEDTVIRSGESEVEFRRLADAYKNDIWPGVYREMDAANARFTAVTRARDLLVATLGARKEDMP</sequence>
<evidence type="ECO:0000313" key="2">
    <source>
        <dbReference type="EMBL" id="MCO1660117.1"/>
    </source>
</evidence>
<reference evidence="2" key="1">
    <citation type="submission" date="2021-04" db="EMBL/GenBank/DDBJ databases">
        <title>Pseudonocardia sp. nov., isolated from sandy soil of mangrove forest.</title>
        <authorList>
            <person name="Zan Z."/>
            <person name="Huang R."/>
            <person name="Liu W."/>
        </authorList>
    </citation>
    <scope>NUCLEOTIDE SEQUENCE</scope>
    <source>
        <strain evidence="2">S2-4</strain>
    </source>
</reference>
<dbReference type="Proteomes" id="UP001165283">
    <property type="component" value="Unassembled WGS sequence"/>
</dbReference>
<dbReference type="EMBL" id="JAGSOV010000077">
    <property type="protein sequence ID" value="MCO1660117.1"/>
    <property type="molecule type" value="Genomic_DNA"/>
</dbReference>
<keyword evidence="1" id="KW-0175">Coiled coil</keyword>
<dbReference type="Gene3D" id="3.40.50.300">
    <property type="entry name" value="P-loop containing nucleotide triphosphate hydrolases"/>
    <property type="match status" value="1"/>
</dbReference>
<accession>A0ABT1AAP6</accession>
<name>A0ABT1AAP6_9PSEU</name>
<evidence type="ECO:0000256" key="1">
    <source>
        <dbReference type="SAM" id="Coils"/>
    </source>
</evidence>
<dbReference type="RefSeq" id="WP_252445408.1">
    <property type="nucleotide sequence ID" value="NZ_JAGSOV010000077.1"/>
</dbReference>
<gene>
    <name evidence="2" type="ORF">KDL28_34165</name>
</gene>
<organism evidence="2 3">
    <name type="scientific">Pseudonocardia humida</name>
    <dbReference type="NCBI Taxonomy" id="2800819"/>
    <lineage>
        <taxon>Bacteria</taxon>
        <taxon>Bacillati</taxon>
        <taxon>Actinomycetota</taxon>
        <taxon>Actinomycetes</taxon>
        <taxon>Pseudonocardiales</taxon>
        <taxon>Pseudonocardiaceae</taxon>
        <taxon>Pseudonocardia</taxon>
    </lineage>
</organism>